<dbReference type="InterPro" id="IPR001611">
    <property type="entry name" value="Leu-rich_rpt"/>
</dbReference>
<dbReference type="GO" id="GO:0005737">
    <property type="term" value="C:cytoplasm"/>
    <property type="evidence" value="ECO:0007669"/>
    <property type="project" value="TreeGrafter"/>
</dbReference>
<evidence type="ECO:0000256" key="2">
    <source>
        <dbReference type="ARBA" id="ARBA00022737"/>
    </source>
</evidence>
<dbReference type="Proteomes" id="UP000550707">
    <property type="component" value="Unassembled WGS sequence"/>
</dbReference>
<keyword evidence="4" id="KW-0418">Kinase</keyword>
<dbReference type="FunFam" id="3.80.10.10:FF:000210">
    <property type="entry name" value="leucine-rich repeat serine/threonine-protein kinase 1"/>
    <property type="match status" value="1"/>
</dbReference>
<dbReference type="Pfam" id="PF12796">
    <property type="entry name" value="Ank_2"/>
    <property type="match status" value="1"/>
</dbReference>
<evidence type="ECO:0000313" key="5">
    <source>
        <dbReference type="Proteomes" id="UP000550707"/>
    </source>
</evidence>
<sequence length="692" mass="76885">MAGMSQRPPRPPSMYWCVGPEGSAVCPEGAMDSPNGAGDMGSKLSAPGGDPTVRCPGTEDIHTAYKQGDSSRARHLLREACDESTSQLEKGRLLSISAAYGDLETVRYLLTEKQVELPTEPTDDNPAVVAAHFGHTDIVHELLESLTGGCSPQRLLNWMLALACQRGHLGLVKLLVLTHGADPESYAVRKNEFPVIGCLPLYAAIKSGNEDIAMFLLRHGAFFCSYVLLDSPDPSKRLLRKHFVEASALPSSCPGKVPLHVKWSHLKLPWVDIDWLIDISCQITEMDLSANCLSSLPSVIPWGLINLRKLNLSDNHLCELPGVQSSDEIICSRLLEIDISSNKLSHLPPGFLHLSKLQKLIASKNYLEKLFEEESATNWIGLRKLQELDISDNRLTELPAIFLHSFKSLNFLNVSRNKLKVFPDAWACPLKCCKASQNALERLPDRMAVFWKHHLKDVDFSENALREVPLGLFQLDALLSLRLQGNQLVAVPPQEKWTCRQLKTLDLSRNQFGRNEDGLKTKRISFFTTRGRQRSGTETVCVLDFPAFLSDSLEVLCLNDNYLDAVPPSVCLLKGLSELYLGNNPGLRELPAELGQLGNLWQLDIEDLNISNVPAEIRKEGPKAVLCYLRAQLRKAERCKLMKMIVVGPPRQGKSTLLEILQTGRCPQLAHGEATIRTTKWELQRPAGSKAK</sequence>
<dbReference type="PANTHER" id="PTHR48051:SF1">
    <property type="entry name" value="RAS SUPPRESSOR PROTEIN 1"/>
    <property type="match status" value="1"/>
</dbReference>
<dbReference type="SMART" id="SM00248">
    <property type="entry name" value="ANK"/>
    <property type="match status" value="3"/>
</dbReference>
<dbReference type="InterPro" id="IPR036770">
    <property type="entry name" value="Ankyrin_rpt-contain_sf"/>
</dbReference>
<dbReference type="FunFam" id="3.80.10.10:FF:000091">
    <property type="entry name" value="leucine-rich repeat serine/threonine-protein kinase 1"/>
    <property type="match status" value="1"/>
</dbReference>
<dbReference type="SUPFAM" id="SSF52058">
    <property type="entry name" value="L domain-like"/>
    <property type="match status" value="1"/>
</dbReference>
<reference evidence="4 5" key="1">
    <citation type="journal article" date="2020" name="Nature">
        <title>Six reference-quality genomes reveal evolution of bat adaptations.</title>
        <authorList>
            <person name="Jebb D."/>
            <person name="Huang Z."/>
            <person name="Pippel M."/>
            <person name="Hughes G.M."/>
            <person name="Lavrichenko K."/>
            <person name="Devanna P."/>
            <person name="Winkler S."/>
            <person name="Jermiin L.S."/>
            <person name="Skirmuntt E.C."/>
            <person name="Katzourakis A."/>
            <person name="Burkitt-Gray L."/>
            <person name="Ray D.A."/>
            <person name="Sullivan K.A.M."/>
            <person name="Roscito J.G."/>
            <person name="Kirilenko B.M."/>
            <person name="Davalos L.M."/>
            <person name="Corthals A.P."/>
            <person name="Power M.L."/>
            <person name="Jones G."/>
            <person name="Ransome R.D."/>
            <person name="Dechmann D.K.N."/>
            <person name="Locatelli A.G."/>
            <person name="Puechmaille S.J."/>
            <person name="Fedrigo O."/>
            <person name="Jarvis E.D."/>
            <person name="Hiller M."/>
            <person name="Vernes S.C."/>
            <person name="Myers E.W."/>
            <person name="Teeling E.C."/>
        </authorList>
    </citation>
    <scope>NUCLEOTIDE SEQUENCE [LARGE SCALE GENOMIC DNA]</scope>
    <source>
        <strain evidence="4">MMolMol1</strain>
        <tissue evidence="4">Muscle</tissue>
    </source>
</reference>
<dbReference type="SUPFAM" id="SSF48403">
    <property type="entry name" value="Ankyrin repeat"/>
    <property type="match status" value="1"/>
</dbReference>
<dbReference type="SMART" id="SM00369">
    <property type="entry name" value="LRR_TYP"/>
    <property type="match status" value="7"/>
</dbReference>
<dbReference type="PANTHER" id="PTHR48051">
    <property type="match status" value="1"/>
</dbReference>
<organism evidence="4 5">
    <name type="scientific">Molossus molossus</name>
    <name type="common">Pallas' mastiff bat</name>
    <name type="synonym">Vespertilio molossus</name>
    <dbReference type="NCBI Taxonomy" id="27622"/>
    <lineage>
        <taxon>Eukaryota</taxon>
        <taxon>Metazoa</taxon>
        <taxon>Chordata</taxon>
        <taxon>Craniata</taxon>
        <taxon>Vertebrata</taxon>
        <taxon>Euteleostomi</taxon>
        <taxon>Mammalia</taxon>
        <taxon>Eutheria</taxon>
        <taxon>Laurasiatheria</taxon>
        <taxon>Chiroptera</taxon>
        <taxon>Yangochiroptera</taxon>
        <taxon>Molossidae</taxon>
        <taxon>Molossus</taxon>
    </lineage>
</organism>
<dbReference type="Gene3D" id="3.80.10.10">
    <property type="entry name" value="Ribonuclease Inhibitor"/>
    <property type="match status" value="3"/>
</dbReference>
<dbReference type="SMART" id="SM00364">
    <property type="entry name" value="LRR_BAC"/>
    <property type="match status" value="9"/>
</dbReference>
<dbReference type="Gene3D" id="1.25.40.20">
    <property type="entry name" value="Ankyrin repeat-containing domain"/>
    <property type="match status" value="2"/>
</dbReference>
<dbReference type="InterPro" id="IPR032675">
    <property type="entry name" value="LRR_dom_sf"/>
</dbReference>
<keyword evidence="5" id="KW-1185">Reference proteome</keyword>
<dbReference type="EMBL" id="JACASF010000024">
    <property type="protein sequence ID" value="KAF6399326.1"/>
    <property type="molecule type" value="Genomic_DNA"/>
</dbReference>
<comment type="caution">
    <text evidence="4">The sequence shown here is derived from an EMBL/GenBank/DDBJ whole genome shotgun (WGS) entry which is preliminary data.</text>
</comment>
<dbReference type="PROSITE" id="PS50088">
    <property type="entry name" value="ANK_REPEAT"/>
    <property type="match status" value="1"/>
</dbReference>
<evidence type="ECO:0000256" key="1">
    <source>
        <dbReference type="ARBA" id="ARBA00022614"/>
    </source>
</evidence>
<dbReference type="FunFam" id="1.25.40.20:FF:000138">
    <property type="entry name" value="leucine-rich repeat serine/threonine-protein kinase 1"/>
    <property type="match status" value="1"/>
</dbReference>
<evidence type="ECO:0000256" key="3">
    <source>
        <dbReference type="PROSITE-ProRule" id="PRU00023"/>
    </source>
</evidence>
<dbReference type="PROSITE" id="PS51450">
    <property type="entry name" value="LRR"/>
    <property type="match status" value="2"/>
</dbReference>
<accession>A0A7J8BLK7</accession>
<gene>
    <name evidence="4" type="ORF">HJG59_011674</name>
</gene>
<dbReference type="FunFam" id="3.80.10.10:FF:000235">
    <property type="entry name" value="Leucine-rich repeat serine/threonine-protein kinase 1"/>
    <property type="match status" value="1"/>
</dbReference>
<proteinExistence type="predicted"/>
<dbReference type="Pfam" id="PF13855">
    <property type="entry name" value="LRR_8"/>
    <property type="match status" value="2"/>
</dbReference>
<protein>
    <submittedName>
        <fullName evidence="4">Leucine rich repeat kinase 1</fullName>
    </submittedName>
</protein>
<dbReference type="PROSITE" id="PS50297">
    <property type="entry name" value="ANK_REP_REGION"/>
    <property type="match status" value="1"/>
</dbReference>
<keyword evidence="2" id="KW-0677">Repeat</keyword>
<dbReference type="InterPro" id="IPR003591">
    <property type="entry name" value="Leu-rich_rpt_typical-subtyp"/>
</dbReference>
<keyword evidence="1" id="KW-0433">Leucine-rich repeat</keyword>
<keyword evidence="3" id="KW-0040">ANK repeat</keyword>
<keyword evidence="4" id="KW-0808">Transferase</keyword>
<feature type="repeat" description="ANK" evidence="3">
    <location>
        <begin position="196"/>
        <end position="221"/>
    </location>
</feature>
<dbReference type="InterPro" id="IPR002110">
    <property type="entry name" value="Ankyrin_rpt"/>
</dbReference>
<dbReference type="SUPFAM" id="SSF52047">
    <property type="entry name" value="RNI-like"/>
    <property type="match status" value="1"/>
</dbReference>
<evidence type="ECO:0000313" key="4">
    <source>
        <dbReference type="EMBL" id="KAF6399326.1"/>
    </source>
</evidence>
<dbReference type="InterPro" id="IPR050216">
    <property type="entry name" value="LRR_domain-containing"/>
</dbReference>
<dbReference type="AlphaFoldDB" id="A0A7J8BLK7"/>
<dbReference type="GO" id="GO:0016301">
    <property type="term" value="F:kinase activity"/>
    <property type="evidence" value="ECO:0007669"/>
    <property type="project" value="UniProtKB-KW"/>
</dbReference>
<name>A0A7J8BLK7_MOLMO</name>